<accession>A0A4R0L0M3</accession>
<dbReference type="AlphaFoldDB" id="A0A4R0L0M3"/>
<dbReference type="InterPro" id="IPR001466">
    <property type="entry name" value="Beta-lactam-related"/>
</dbReference>
<dbReference type="RefSeq" id="WP_131351471.1">
    <property type="nucleotide sequence ID" value="NZ_SJKB01000001.1"/>
</dbReference>
<name>A0A4R0L0M3_9ACTN</name>
<evidence type="ECO:0000313" key="3">
    <source>
        <dbReference type="Proteomes" id="UP000291144"/>
    </source>
</evidence>
<evidence type="ECO:0000259" key="1">
    <source>
        <dbReference type="Pfam" id="PF00144"/>
    </source>
</evidence>
<proteinExistence type="predicted"/>
<dbReference type="EMBL" id="SJKB01000001">
    <property type="protein sequence ID" value="TCC66127.1"/>
    <property type="molecule type" value="Genomic_DNA"/>
</dbReference>
<keyword evidence="3" id="KW-1185">Reference proteome</keyword>
<dbReference type="PANTHER" id="PTHR46825">
    <property type="entry name" value="D-ALANYL-D-ALANINE-CARBOXYPEPTIDASE/ENDOPEPTIDASE AMPH"/>
    <property type="match status" value="1"/>
</dbReference>
<dbReference type="Pfam" id="PF00144">
    <property type="entry name" value="Beta-lactamase"/>
    <property type="match status" value="1"/>
</dbReference>
<comment type="caution">
    <text evidence="2">The sequence shown here is derived from an EMBL/GenBank/DDBJ whole genome shotgun (WGS) entry which is preliminary data.</text>
</comment>
<gene>
    <name evidence="2" type="ORF">E0H73_04245</name>
</gene>
<reference evidence="2 3" key="1">
    <citation type="submission" date="2019-02" db="EMBL/GenBank/DDBJ databases">
        <title>Kribbella capetownensis sp. nov. and Kribbella speibonae sp. nov., isolated from soil.</title>
        <authorList>
            <person name="Curtis S.M."/>
            <person name="Norton I."/>
            <person name="Everest G.J."/>
            <person name="Meyers P.R."/>
        </authorList>
    </citation>
    <scope>NUCLEOTIDE SEQUENCE [LARGE SCALE GENOMIC DNA]</scope>
    <source>
        <strain evidence="2 3">NRRL B-24813</strain>
    </source>
</reference>
<dbReference type="Proteomes" id="UP000291144">
    <property type="component" value="Unassembled WGS sequence"/>
</dbReference>
<dbReference type="InterPro" id="IPR012338">
    <property type="entry name" value="Beta-lactam/transpept-like"/>
</dbReference>
<evidence type="ECO:0000313" key="2">
    <source>
        <dbReference type="EMBL" id="TCC66127.1"/>
    </source>
</evidence>
<protein>
    <submittedName>
        <fullName evidence="2">Class A beta-lactamase-related serine hydrolase</fullName>
    </submittedName>
</protein>
<dbReference type="GO" id="GO:0016787">
    <property type="term" value="F:hydrolase activity"/>
    <property type="evidence" value="ECO:0007669"/>
    <property type="project" value="UniProtKB-KW"/>
</dbReference>
<dbReference type="SUPFAM" id="SSF56601">
    <property type="entry name" value="beta-lactamase/transpeptidase-like"/>
    <property type="match status" value="1"/>
</dbReference>
<sequence>MVKSGVAALVVLTLVGCSGGDPPASTPVTAAIFLDPATTPLDPAKAKALQDVLAKVVATPELESGSRGVTATVVTDRWTWSGAAGKDARGTALTADTSMAVASITKTFVAAEVMLLAKAGKVDLDKPISTYVKHKLTANNATVRQHLSMTSGVPNYLPVDYARMDKAISAAPSEHWTHEQALSYDTAPVGAPGSTYNYSNPSYVLLGLVIEKVTGLPLATVLRRDLATPAGLRHAAFQDGEKPQPPVVVDANPGCGPVNDGYLPCRSIASLSAANGGLAADAPTIARWGYQLYGGRVLPADLVSEMTKGEGEYGLGTMRFTGRFGIGTAFGHRGEMPDHTSLLVVIPEKRLSAALLLADGNKQVDTAMTDLLTTLQPYLN</sequence>
<feature type="domain" description="Beta-lactamase-related" evidence="1">
    <location>
        <begin position="63"/>
        <end position="362"/>
    </location>
</feature>
<dbReference type="PROSITE" id="PS51257">
    <property type="entry name" value="PROKAR_LIPOPROTEIN"/>
    <property type="match status" value="1"/>
</dbReference>
<dbReference type="InterPro" id="IPR050491">
    <property type="entry name" value="AmpC-like"/>
</dbReference>
<dbReference type="OrthoDB" id="3863176at2"/>
<organism evidence="2 3">
    <name type="scientific">Kribbella pittospori</name>
    <dbReference type="NCBI Taxonomy" id="722689"/>
    <lineage>
        <taxon>Bacteria</taxon>
        <taxon>Bacillati</taxon>
        <taxon>Actinomycetota</taxon>
        <taxon>Actinomycetes</taxon>
        <taxon>Propionibacteriales</taxon>
        <taxon>Kribbellaceae</taxon>
        <taxon>Kribbella</taxon>
    </lineage>
</organism>
<keyword evidence="2" id="KW-0378">Hydrolase</keyword>
<dbReference type="PANTHER" id="PTHR46825:SF7">
    <property type="entry name" value="D-ALANYL-D-ALANINE CARBOXYPEPTIDASE"/>
    <property type="match status" value="1"/>
</dbReference>
<dbReference type="Gene3D" id="3.40.710.10">
    <property type="entry name" value="DD-peptidase/beta-lactamase superfamily"/>
    <property type="match status" value="1"/>
</dbReference>